<evidence type="ECO:0000313" key="2">
    <source>
        <dbReference type="Proteomes" id="UP000507470"/>
    </source>
</evidence>
<keyword evidence="2" id="KW-1185">Reference proteome</keyword>
<dbReference type="OrthoDB" id="6244150at2759"/>
<evidence type="ECO:0008006" key="3">
    <source>
        <dbReference type="Google" id="ProtNLM"/>
    </source>
</evidence>
<proteinExistence type="predicted"/>
<dbReference type="Proteomes" id="UP000507470">
    <property type="component" value="Unassembled WGS sequence"/>
</dbReference>
<organism evidence="1 2">
    <name type="scientific">Mytilus coruscus</name>
    <name type="common">Sea mussel</name>
    <dbReference type="NCBI Taxonomy" id="42192"/>
    <lineage>
        <taxon>Eukaryota</taxon>
        <taxon>Metazoa</taxon>
        <taxon>Spiralia</taxon>
        <taxon>Lophotrochozoa</taxon>
        <taxon>Mollusca</taxon>
        <taxon>Bivalvia</taxon>
        <taxon>Autobranchia</taxon>
        <taxon>Pteriomorphia</taxon>
        <taxon>Mytilida</taxon>
        <taxon>Mytiloidea</taxon>
        <taxon>Mytilidae</taxon>
        <taxon>Mytilinae</taxon>
        <taxon>Mytilus</taxon>
    </lineage>
</organism>
<accession>A0A6J8A529</accession>
<name>A0A6J8A529_MYTCO</name>
<protein>
    <recommendedName>
        <fullName evidence="3">Reverse transcriptase domain-containing protein</fullName>
    </recommendedName>
</protein>
<evidence type="ECO:0000313" key="1">
    <source>
        <dbReference type="EMBL" id="CAC5361467.1"/>
    </source>
</evidence>
<dbReference type="EMBL" id="CACVKT020000599">
    <property type="protein sequence ID" value="CAC5361467.1"/>
    <property type="molecule type" value="Genomic_DNA"/>
</dbReference>
<sequence>MNRCSYINVTSDFRDNSYDTREENTHLTAFELDKCRDAELRSKAIWAVESDKNTKYFLNLEKYKQENNSIKELLNDNNESVYATEGILDLQYKFYKELYSCVDTDNDKMSELIYTRSFKEFDLYSKATGAKINKQKSEILCVGYGELSDVETEQFGLQVCKDAIQLLGVYVGPNKSLCDDMNWKNKIRFQRQLIRYTREENTHLTDEWKNTIDNNVHHRNIDRTIDISVLIKNVPCDLKSCNVKKLYQCVLEDITEEPIGPIVWKKLYALDEAELCKI</sequence>
<reference evidence="1 2" key="1">
    <citation type="submission" date="2020-06" db="EMBL/GenBank/DDBJ databases">
        <authorList>
            <person name="Li R."/>
            <person name="Bekaert M."/>
        </authorList>
    </citation>
    <scope>NUCLEOTIDE SEQUENCE [LARGE SCALE GENOMIC DNA]</scope>
    <source>
        <strain evidence="2">wild</strain>
    </source>
</reference>
<gene>
    <name evidence="1" type="ORF">MCOR_3606</name>
</gene>
<dbReference type="AlphaFoldDB" id="A0A6J8A529"/>